<evidence type="ECO:0000313" key="3">
    <source>
        <dbReference type="EMBL" id="KAJ2748430.1"/>
    </source>
</evidence>
<dbReference type="EMBL" id="JANBUH010001081">
    <property type="protein sequence ID" value="KAJ2748430.1"/>
    <property type="molecule type" value="Genomic_DNA"/>
</dbReference>
<name>A0A9W8L8Z3_9FUNG</name>
<dbReference type="AlphaFoldDB" id="A0A9W8L8Z3"/>
<evidence type="ECO:0000256" key="1">
    <source>
        <dbReference type="SAM" id="Coils"/>
    </source>
</evidence>
<keyword evidence="1" id="KW-0175">Coiled coil</keyword>
<feature type="coiled-coil region" evidence="1">
    <location>
        <begin position="56"/>
        <end position="83"/>
    </location>
</feature>
<feature type="region of interest" description="Disordered" evidence="2">
    <location>
        <begin position="111"/>
        <end position="248"/>
    </location>
</feature>
<accession>A0A9W8L8Z3</accession>
<reference evidence="3" key="1">
    <citation type="submission" date="2022-07" db="EMBL/GenBank/DDBJ databases">
        <title>Phylogenomic reconstructions and comparative analyses of Kickxellomycotina fungi.</title>
        <authorList>
            <person name="Reynolds N.K."/>
            <person name="Stajich J.E."/>
            <person name="Barry K."/>
            <person name="Grigoriev I.V."/>
            <person name="Crous P."/>
            <person name="Smith M.E."/>
        </authorList>
    </citation>
    <scope>NUCLEOTIDE SEQUENCE</scope>
    <source>
        <strain evidence="3">BCRC 34297</strain>
    </source>
</reference>
<sequence>MDDNAPVVPALGQAEQLEAMLEVAHRLSVEKRHIVAERDRVVAQHEHTIADRDRVITELRHAIAELQHTIAEHERVSTEQRRNIAEQEHTMARFCEQVQILATMAVPAARRPVDAPPRDNIPPGNGALTGNNAATTDDDTVNTTMDETATDDTAADDTASGAEDILDDADSDTDDAPRDGAPPRGASTGNDAAHTVAGSNTTARSGAGSSSAARTTATHSVAAPADEIGESAQLAKRRRVNHQARDGSDQDITSEHLLVLAHPFTLIDIDVLADIFKLVTRRRLIPEDVESGRFARELARLEGLTRWPPRLTKNDLPELATLNLLRCGDMDSEAPRQTPLQRLGLAEGQGAVVLGPVLCYILVTLCGIRLEQISGPVIGKIFKRWTGKSLSELTVATRYRVGQMSETDVSNLVRDWVQGLCTYITRDGGVERSLTSATQCNRYYMSQCPMDANGVRSDPTGNIAKEVLDGSSDCRLFLGLNEDLHNLEALCKRFFAIADGSVEQHT</sequence>
<feature type="non-terminal residue" evidence="3">
    <location>
        <position position="506"/>
    </location>
</feature>
<comment type="caution">
    <text evidence="3">The sequence shown here is derived from an EMBL/GenBank/DDBJ whole genome shotgun (WGS) entry which is preliminary data.</text>
</comment>
<proteinExistence type="predicted"/>
<evidence type="ECO:0000256" key="2">
    <source>
        <dbReference type="SAM" id="MobiDB-lite"/>
    </source>
</evidence>
<feature type="compositionally biased region" description="Acidic residues" evidence="2">
    <location>
        <begin position="164"/>
        <end position="174"/>
    </location>
</feature>
<gene>
    <name evidence="3" type="ORF">GGI19_006114</name>
</gene>
<evidence type="ECO:0000313" key="4">
    <source>
        <dbReference type="Proteomes" id="UP001140011"/>
    </source>
</evidence>
<organism evidence="3 4">
    <name type="scientific">Coemansia pectinata</name>
    <dbReference type="NCBI Taxonomy" id="1052879"/>
    <lineage>
        <taxon>Eukaryota</taxon>
        <taxon>Fungi</taxon>
        <taxon>Fungi incertae sedis</taxon>
        <taxon>Zoopagomycota</taxon>
        <taxon>Kickxellomycotina</taxon>
        <taxon>Kickxellomycetes</taxon>
        <taxon>Kickxellales</taxon>
        <taxon>Kickxellaceae</taxon>
        <taxon>Coemansia</taxon>
    </lineage>
</organism>
<dbReference type="OrthoDB" id="10478700at2759"/>
<feature type="compositionally biased region" description="Low complexity" evidence="2">
    <location>
        <begin position="197"/>
        <end position="223"/>
    </location>
</feature>
<feature type="compositionally biased region" description="Low complexity" evidence="2">
    <location>
        <begin position="124"/>
        <end position="147"/>
    </location>
</feature>
<keyword evidence="4" id="KW-1185">Reference proteome</keyword>
<dbReference type="Proteomes" id="UP001140011">
    <property type="component" value="Unassembled WGS sequence"/>
</dbReference>
<protein>
    <submittedName>
        <fullName evidence="3">Uncharacterized protein</fullName>
    </submittedName>
</protein>